<protein>
    <submittedName>
        <fullName evidence="2">Uncharacterized protein</fullName>
    </submittedName>
</protein>
<feature type="region of interest" description="Disordered" evidence="1">
    <location>
        <begin position="60"/>
        <end position="90"/>
    </location>
</feature>
<comment type="caution">
    <text evidence="2">The sequence shown here is derived from an EMBL/GenBank/DDBJ whole genome shotgun (WGS) entry which is preliminary data.</text>
</comment>
<evidence type="ECO:0000256" key="1">
    <source>
        <dbReference type="SAM" id="MobiDB-lite"/>
    </source>
</evidence>
<accession>A0ABP0S593</accession>
<sequence length="90" mass="10325">MPTAAAKCRSRFTRLVKKVVDKDFERQRSAFEQQRWQYQWPFFDFDGAWLCAAATTATKSMATDDAHESSSLWPEQRGYNGPASRSGPYP</sequence>
<proteinExistence type="predicted"/>
<evidence type="ECO:0000313" key="3">
    <source>
        <dbReference type="Proteomes" id="UP001642484"/>
    </source>
</evidence>
<organism evidence="2 3">
    <name type="scientific">Durusdinium trenchii</name>
    <dbReference type="NCBI Taxonomy" id="1381693"/>
    <lineage>
        <taxon>Eukaryota</taxon>
        <taxon>Sar</taxon>
        <taxon>Alveolata</taxon>
        <taxon>Dinophyceae</taxon>
        <taxon>Suessiales</taxon>
        <taxon>Symbiodiniaceae</taxon>
        <taxon>Durusdinium</taxon>
    </lineage>
</organism>
<keyword evidence="3" id="KW-1185">Reference proteome</keyword>
<name>A0ABP0S593_9DINO</name>
<gene>
    <name evidence="2" type="ORF">CCMP2556_LOCUS50163</name>
</gene>
<evidence type="ECO:0000313" key="2">
    <source>
        <dbReference type="EMBL" id="CAK9107501.1"/>
    </source>
</evidence>
<dbReference type="Proteomes" id="UP001642484">
    <property type="component" value="Unassembled WGS sequence"/>
</dbReference>
<reference evidence="2 3" key="1">
    <citation type="submission" date="2024-02" db="EMBL/GenBank/DDBJ databases">
        <authorList>
            <person name="Chen Y."/>
            <person name="Shah S."/>
            <person name="Dougan E. K."/>
            <person name="Thang M."/>
            <person name="Chan C."/>
        </authorList>
    </citation>
    <scope>NUCLEOTIDE SEQUENCE [LARGE SCALE GENOMIC DNA]</scope>
</reference>
<dbReference type="EMBL" id="CAXAMN010026995">
    <property type="protein sequence ID" value="CAK9107501.1"/>
    <property type="molecule type" value="Genomic_DNA"/>
</dbReference>